<protein>
    <submittedName>
        <fullName evidence="1">Uncharacterized protein</fullName>
    </submittedName>
</protein>
<dbReference type="Proteomes" id="UP000828941">
    <property type="component" value="Chromosome 7"/>
</dbReference>
<evidence type="ECO:0000313" key="1">
    <source>
        <dbReference type="EMBL" id="KAI4333628.1"/>
    </source>
</evidence>
<name>A0ACB9NAY7_BAUVA</name>
<dbReference type="EMBL" id="CM039432">
    <property type="protein sequence ID" value="KAI4333628.1"/>
    <property type="molecule type" value="Genomic_DNA"/>
</dbReference>
<proteinExistence type="predicted"/>
<comment type="caution">
    <text evidence="1">The sequence shown here is derived from an EMBL/GenBank/DDBJ whole genome shotgun (WGS) entry which is preliminary data.</text>
</comment>
<organism evidence="1 2">
    <name type="scientific">Bauhinia variegata</name>
    <name type="common">Purple orchid tree</name>
    <name type="synonym">Phanera variegata</name>
    <dbReference type="NCBI Taxonomy" id="167791"/>
    <lineage>
        <taxon>Eukaryota</taxon>
        <taxon>Viridiplantae</taxon>
        <taxon>Streptophyta</taxon>
        <taxon>Embryophyta</taxon>
        <taxon>Tracheophyta</taxon>
        <taxon>Spermatophyta</taxon>
        <taxon>Magnoliopsida</taxon>
        <taxon>eudicotyledons</taxon>
        <taxon>Gunneridae</taxon>
        <taxon>Pentapetalae</taxon>
        <taxon>rosids</taxon>
        <taxon>fabids</taxon>
        <taxon>Fabales</taxon>
        <taxon>Fabaceae</taxon>
        <taxon>Cercidoideae</taxon>
        <taxon>Cercideae</taxon>
        <taxon>Bauhiniinae</taxon>
        <taxon>Bauhinia</taxon>
    </lineage>
</organism>
<reference evidence="1 2" key="1">
    <citation type="journal article" date="2022" name="DNA Res.">
        <title>Chromosomal-level genome assembly of the orchid tree Bauhinia variegata (Leguminosae; Cercidoideae) supports the allotetraploid origin hypothesis of Bauhinia.</title>
        <authorList>
            <person name="Zhong Y."/>
            <person name="Chen Y."/>
            <person name="Zheng D."/>
            <person name="Pang J."/>
            <person name="Liu Y."/>
            <person name="Luo S."/>
            <person name="Meng S."/>
            <person name="Qian L."/>
            <person name="Wei D."/>
            <person name="Dai S."/>
            <person name="Zhou R."/>
        </authorList>
    </citation>
    <scope>NUCLEOTIDE SEQUENCE [LARGE SCALE GENOMIC DNA]</scope>
    <source>
        <strain evidence="1">BV-YZ2020</strain>
    </source>
</reference>
<accession>A0ACB9NAY7</accession>
<gene>
    <name evidence="1" type="ORF">L6164_018409</name>
</gene>
<keyword evidence="2" id="KW-1185">Reference proteome</keyword>
<sequence>MAESNTCKFHIAMLPWFATGHMTPFLHFSNELAKRGHKITFLLPQKAQQQLQHLNLYPHLINFHILTVPHVDGLPLGTETASEIPISLNYLLAAAMDLTRDQVELALSAAKPDVVLYDNAHWLPEMTRKFGIKSVCYNVVSAACLAIGVVPARLISKDKPITEEELRQPPPGYPSSKVVLRSGHEARTLLFLSAPFGKDIIFYDRITMALRESDVIAIRTCRELEGDFCDYMAEQYKKPVLLSGPVLPEEAKGELEEQWAKWLNGFEPGSVVFCAFGSQLNLEKDQFQEILLGFELTGLPFMVSLKPPIGCASVDEALPEGFEERVKGIGVVCRGWVQQPLILNHPSVGCFVNHCGFGSMWESLMSDTQIVLVPHLGDQILNTRLLVEELKVAVEVQREENGWVSRENLSKAIKAVMDKGSQVGDTLKKNHTKWKEIMSAPGLMNGYIDKFIQSLQEMIK</sequence>
<evidence type="ECO:0000313" key="2">
    <source>
        <dbReference type="Proteomes" id="UP000828941"/>
    </source>
</evidence>